<evidence type="ECO:0000313" key="3">
    <source>
        <dbReference type="EMBL" id="KAK7719384.1"/>
    </source>
</evidence>
<keyword evidence="2" id="KW-0732">Signal</keyword>
<keyword evidence="4" id="KW-1185">Reference proteome</keyword>
<proteinExistence type="predicted"/>
<reference evidence="3 4" key="1">
    <citation type="submission" date="2024-02" db="EMBL/GenBank/DDBJ databases">
        <title>De novo assembly and annotation of 12 fungi associated with fruit tree decline syndrome in Ontario, Canada.</title>
        <authorList>
            <person name="Sulman M."/>
            <person name="Ellouze W."/>
            <person name="Ilyukhin E."/>
        </authorList>
    </citation>
    <scope>NUCLEOTIDE SEQUENCE [LARGE SCALE GENOMIC DNA]</scope>
    <source>
        <strain evidence="3 4">M169</strain>
    </source>
</reference>
<comment type="caution">
    <text evidence="3">The sequence shown here is derived from an EMBL/GenBank/DDBJ whole genome shotgun (WGS) entry which is preliminary data.</text>
</comment>
<name>A0ABR1NXX1_DIAER</name>
<dbReference type="EMBL" id="JAKNSF020000080">
    <property type="protein sequence ID" value="KAK7719384.1"/>
    <property type="molecule type" value="Genomic_DNA"/>
</dbReference>
<gene>
    <name evidence="3" type="ORF">SLS63_010133</name>
</gene>
<evidence type="ECO:0000313" key="4">
    <source>
        <dbReference type="Proteomes" id="UP001430848"/>
    </source>
</evidence>
<feature type="signal peptide" evidence="2">
    <location>
        <begin position="1"/>
        <end position="16"/>
    </location>
</feature>
<feature type="compositionally biased region" description="Acidic residues" evidence="1">
    <location>
        <begin position="90"/>
        <end position="102"/>
    </location>
</feature>
<accession>A0ABR1NXX1</accession>
<protein>
    <submittedName>
        <fullName evidence="3">Uncharacterized protein</fullName>
    </submittedName>
</protein>
<dbReference type="Proteomes" id="UP001430848">
    <property type="component" value="Unassembled WGS sequence"/>
</dbReference>
<feature type="region of interest" description="Disordered" evidence="1">
    <location>
        <begin position="44"/>
        <end position="102"/>
    </location>
</feature>
<organism evidence="3 4">
    <name type="scientific">Diaporthe eres</name>
    <name type="common">Phomopsis oblonga</name>
    <dbReference type="NCBI Taxonomy" id="83184"/>
    <lineage>
        <taxon>Eukaryota</taxon>
        <taxon>Fungi</taxon>
        <taxon>Dikarya</taxon>
        <taxon>Ascomycota</taxon>
        <taxon>Pezizomycotina</taxon>
        <taxon>Sordariomycetes</taxon>
        <taxon>Sordariomycetidae</taxon>
        <taxon>Diaporthales</taxon>
        <taxon>Diaporthaceae</taxon>
        <taxon>Diaporthe</taxon>
        <taxon>Diaporthe eres species complex</taxon>
    </lineage>
</organism>
<evidence type="ECO:0000256" key="2">
    <source>
        <dbReference type="SAM" id="SignalP"/>
    </source>
</evidence>
<feature type="chain" id="PRO_5046262355" evidence="2">
    <location>
        <begin position="17"/>
        <end position="102"/>
    </location>
</feature>
<evidence type="ECO:0000256" key="1">
    <source>
        <dbReference type="SAM" id="MobiDB-lite"/>
    </source>
</evidence>
<sequence>MRFTLALAALVAATSALPSALQPASKHALTTREDFVEDDFEIQAEPDDNTKRQAVAGTRSVDWPEDDFDIGVPAPLRFKDKKARETGGFPEDDFEITPEADD</sequence>